<dbReference type="KEGG" id="agv:OJF2_00110"/>
<dbReference type="InterPro" id="IPR029010">
    <property type="entry name" value="ThuA-like"/>
</dbReference>
<name>A0A5B9VSS9_9BACT</name>
<dbReference type="Pfam" id="PF06283">
    <property type="entry name" value="ThuA"/>
    <property type="match status" value="1"/>
</dbReference>
<keyword evidence="4" id="KW-1185">Reference proteome</keyword>
<feature type="domain" description="ThuA-like" evidence="2">
    <location>
        <begin position="25"/>
        <end position="235"/>
    </location>
</feature>
<evidence type="ECO:0000256" key="1">
    <source>
        <dbReference type="SAM" id="SignalP"/>
    </source>
</evidence>
<dbReference type="RefSeq" id="WP_148590117.1">
    <property type="nucleotide sequence ID" value="NZ_CP042997.1"/>
</dbReference>
<accession>A0A5B9VSS9</accession>
<evidence type="ECO:0000259" key="2">
    <source>
        <dbReference type="Pfam" id="PF06283"/>
    </source>
</evidence>
<evidence type="ECO:0000313" key="3">
    <source>
        <dbReference type="EMBL" id="QEH31546.1"/>
    </source>
</evidence>
<evidence type="ECO:0000313" key="4">
    <source>
        <dbReference type="Proteomes" id="UP000324233"/>
    </source>
</evidence>
<dbReference type="PANTHER" id="PTHR40469">
    <property type="entry name" value="SECRETED GLYCOSYL HYDROLASE"/>
    <property type="match status" value="1"/>
</dbReference>
<reference evidence="3 4" key="1">
    <citation type="submission" date="2019-08" db="EMBL/GenBank/DDBJ databases">
        <title>Deep-cultivation of Planctomycetes and their phenomic and genomic characterization uncovers novel biology.</title>
        <authorList>
            <person name="Wiegand S."/>
            <person name="Jogler M."/>
            <person name="Boedeker C."/>
            <person name="Pinto D."/>
            <person name="Vollmers J."/>
            <person name="Rivas-Marin E."/>
            <person name="Kohn T."/>
            <person name="Peeters S.H."/>
            <person name="Heuer A."/>
            <person name="Rast P."/>
            <person name="Oberbeckmann S."/>
            <person name="Bunk B."/>
            <person name="Jeske O."/>
            <person name="Meyerdierks A."/>
            <person name="Storesund J.E."/>
            <person name="Kallscheuer N."/>
            <person name="Luecker S."/>
            <person name="Lage O.M."/>
            <person name="Pohl T."/>
            <person name="Merkel B.J."/>
            <person name="Hornburger P."/>
            <person name="Mueller R.-W."/>
            <person name="Bruemmer F."/>
            <person name="Labrenz M."/>
            <person name="Spormann A.M."/>
            <person name="Op den Camp H."/>
            <person name="Overmann J."/>
            <person name="Amann R."/>
            <person name="Jetten M.S.M."/>
            <person name="Mascher T."/>
            <person name="Medema M.H."/>
            <person name="Devos D.P."/>
            <person name="Kaster A.-K."/>
            <person name="Ovreas L."/>
            <person name="Rohde M."/>
            <person name="Galperin M.Y."/>
            <person name="Jogler C."/>
        </authorList>
    </citation>
    <scope>NUCLEOTIDE SEQUENCE [LARGE SCALE GENOMIC DNA]</scope>
    <source>
        <strain evidence="3 4">OJF2</strain>
    </source>
</reference>
<dbReference type="Proteomes" id="UP000324233">
    <property type="component" value="Chromosome"/>
</dbReference>
<dbReference type="InterPro" id="IPR029062">
    <property type="entry name" value="Class_I_gatase-like"/>
</dbReference>
<proteinExistence type="predicted"/>
<dbReference type="AlphaFoldDB" id="A0A5B9VSS9"/>
<sequence length="243" mass="26262" precursor="true">MRLRLIAAALAALALAAPGPPEKARVLVLTGNEYPGHHWKETAPLLAKFLAEDARMTTEVQPDPSFLASPKLHEYDAVVLNYMNWESPDPGPEARASLKRFVEGGKGLVLVHFACGAFQGWPEFAEIAGRVYNPELPPHDPYGTFTVRIADASHPATKGLAPFETADELYTCLDGTHPIAVLATARSKLDGKDHPMAFASEYGKGRVFHCTLGHDVDALKTPGTQQLYRRGTAWAAGLAPSPD</sequence>
<organism evidence="3 4">
    <name type="scientific">Aquisphaera giovannonii</name>
    <dbReference type="NCBI Taxonomy" id="406548"/>
    <lineage>
        <taxon>Bacteria</taxon>
        <taxon>Pseudomonadati</taxon>
        <taxon>Planctomycetota</taxon>
        <taxon>Planctomycetia</taxon>
        <taxon>Isosphaerales</taxon>
        <taxon>Isosphaeraceae</taxon>
        <taxon>Aquisphaera</taxon>
    </lineage>
</organism>
<keyword evidence="1" id="KW-0732">Signal</keyword>
<dbReference type="Gene3D" id="3.40.50.880">
    <property type="match status" value="1"/>
</dbReference>
<feature type="signal peptide" evidence="1">
    <location>
        <begin position="1"/>
        <end position="16"/>
    </location>
</feature>
<protein>
    <submittedName>
        <fullName evidence="3">Trehalose utilization</fullName>
    </submittedName>
</protein>
<dbReference type="OrthoDB" id="189183at2"/>
<dbReference type="EMBL" id="CP042997">
    <property type="protein sequence ID" value="QEH31546.1"/>
    <property type="molecule type" value="Genomic_DNA"/>
</dbReference>
<dbReference type="PANTHER" id="PTHR40469:SF2">
    <property type="entry name" value="GALACTOSE-BINDING DOMAIN-LIKE SUPERFAMILY PROTEIN"/>
    <property type="match status" value="1"/>
</dbReference>
<dbReference type="SUPFAM" id="SSF52317">
    <property type="entry name" value="Class I glutamine amidotransferase-like"/>
    <property type="match status" value="1"/>
</dbReference>
<feature type="chain" id="PRO_5022668438" evidence="1">
    <location>
        <begin position="17"/>
        <end position="243"/>
    </location>
</feature>
<gene>
    <name evidence="3" type="ORF">OJF2_00110</name>
</gene>